<proteinExistence type="predicted"/>
<accession>A0A0F9MTX5</accession>
<gene>
    <name evidence="1" type="ORF">LCGC14_1114020</name>
</gene>
<dbReference type="AlphaFoldDB" id="A0A0F9MTX5"/>
<reference evidence="1" key="1">
    <citation type="journal article" date="2015" name="Nature">
        <title>Complex archaea that bridge the gap between prokaryotes and eukaryotes.</title>
        <authorList>
            <person name="Spang A."/>
            <person name="Saw J.H."/>
            <person name="Jorgensen S.L."/>
            <person name="Zaremba-Niedzwiedzka K."/>
            <person name="Martijn J."/>
            <person name="Lind A.E."/>
            <person name="van Eijk R."/>
            <person name="Schleper C."/>
            <person name="Guy L."/>
            <person name="Ettema T.J."/>
        </authorList>
    </citation>
    <scope>NUCLEOTIDE SEQUENCE</scope>
</reference>
<protein>
    <submittedName>
        <fullName evidence="1">Uncharacterized protein</fullName>
    </submittedName>
</protein>
<sequence>MVTRNIKILKEKIMSISSKEKYIKDLRESRRSLLKLFDSEDDEKLSVYYRAQARMVEMQILYLIKQIKNA</sequence>
<evidence type="ECO:0000313" key="1">
    <source>
        <dbReference type="EMBL" id="KKN02807.1"/>
    </source>
</evidence>
<name>A0A0F9MTX5_9ZZZZ</name>
<organism evidence="1">
    <name type="scientific">marine sediment metagenome</name>
    <dbReference type="NCBI Taxonomy" id="412755"/>
    <lineage>
        <taxon>unclassified sequences</taxon>
        <taxon>metagenomes</taxon>
        <taxon>ecological metagenomes</taxon>
    </lineage>
</organism>
<dbReference type="EMBL" id="LAZR01005105">
    <property type="protein sequence ID" value="KKN02807.1"/>
    <property type="molecule type" value="Genomic_DNA"/>
</dbReference>
<comment type="caution">
    <text evidence="1">The sequence shown here is derived from an EMBL/GenBank/DDBJ whole genome shotgun (WGS) entry which is preliminary data.</text>
</comment>